<keyword evidence="2" id="KW-1185">Reference proteome</keyword>
<reference evidence="1 2" key="1">
    <citation type="submission" date="2015-03" db="EMBL/GenBank/DDBJ databases">
        <title>Genome sequence of Pseudoalteromonas aurantia.</title>
        <authorList>
            <person name="Xie B.-B."/>
            <person name="Rong J.-C."/>
            <person name="Qin Q.-L."/>
            <person name="Zhang Y.-Z."/>
        </authorList>
    </citation>
    <scope>NUCLEOTIDE SEQUENCE [LARGE SCALE GENOMIC DNA]</scope>
    <source>
        <strain evidence="1 2">208</strain>
    </source>
</reference>
<comment type="caution">
    <text evidence="1">The sequence shown here is derived from an EMBL/GenBank/DDBJ whole genome shotgun (WGS) entry which is preliminary data.</text>
</comment>
<gene>
    <name evidence="1" type="ORF">PAUR_b0738</name>
</gene>
<evidence type="ECO:0000313" key="1">
    <source>
        <dbReference type="EMBL" id="MBE0370660.1"/>
    </source>
</evidence>
<organism evidence="1 2">
    <name type="scientific">Pseudoalteromonas aurantia 208</name>
    <dbReference type="NCBI Taxonomy" id="1314867"/>
    <lineage>
        <taxon>Bacteria</taxon>
        <taxon>Pseudomonadati</taxon>
        <taxon>Pseudomonadota</taxon>
        <taxon>Gammaproteobacteria</taxon>
        <taxon>Alteromonadales</taxon>
        <taxon>Pseudoalteromonadaceae</taxon>
        <taxon>Pseudoalteromonas</taxon>
    </lineage>
</organism>
<protein>
    <submittedName>
        <fullName evidence="1">Uncharacterized protein</fullName>
    </submittedName>
</protein>
<sequence length="50" mass="5889">MVATPILDDDFIFIKKAKVFTHYSDRIFAVRYVSSMLRIIYLVSYHDAMS</sequence>
<evidence type="ECO:0000313" key="2">
    <source>
        <dbReference type="Proteomes" id="UP000615755"/>
    </source>
</evidence>
<proteinExistence type="predicted"/>
<accession>A0ABR9EI34</accession>
<dbReference type="EMBL" id="AQGV01000015">
    <property type="protein sequence ID" value="MBE0370660.1"/>
    <property type="molecule type" value="Genomic_DNA"/>
</dbReference>
<name>A0ABR9EI34_9GAMM</name>
<dbReference type="Proteomes" id="UP000615755">
    <property type="component" value="Unassembled WGS sequence"/>
</dbReference>